<dbReference type="AlphaFoldDB" id="A0ABD0SDY1"/>
<evidence type="ECO:0000256" key="1">
    <source>
        <dbReference type="ARBA" id="ARBA00022723"/>
    </source>
</evidence>
<dbReference type="InterPro" id="IPR011011">
    <property type="entry name" value="Znf_FYVE_PHD"/>
</dbReference>
<dbReference type="InterPro" id="IPR019787">
    <property type="entry name" value="Znf_PHD-finger"/>
</dbReference>
<dbReference type="InterPro" id="IPR038098">
    <property type="entry name" value="PHF12_MRG-bd_sf"/>
</dbReference>
<dbReference type="Gene3D" id="6.10.20.60">
    <property type="entry name" value="PHD finger protein 12"/>
    <property type="match status" value="1"/>
</dbReference>
<dbReference type="InterPro" id="IPR013083">
    <property type="entry name" value="Znf_RING/FYVE/PHD"/>
</dbReference>
<evidence type="ECO:0000256" key="4">
    <source>
        <dbReference type="PROSITE-ProRule" id="PRU00146"/>
    </source>
</evidence>
<feature type="region of interest" description="Disordered" evidence="5">
    <location>
        <begin position="103"/>
        <end position="161"/>
    </location>
</feature>
<dbReference type="FunFam" id="3.30.40.10:FF:000154">
    <property type="entry name" value="PHD finger protein 12"/>
    <property type="match status" value="1"/>
</dbReference>
<dbReference type="Pfam" id="PF00498">
    <property type="entry name" value="FHA"/>
    <property type="match status" value="1"/>
</dbReference>
<dbReference type="EMBL" id="JBEDNZ010000022">
    <property type="protein sequence ID" value="KAL0818051.1"/>
    <property type="molecule type" value="Genomic_DNA"/>
</dbReference>
<dbReference type="PROSITE" id="PS01359">
    <property type="entry name" value="ZF_PHD_1"/>
    <property type="match status" value="1"/>
</dbReference>
<evidence type="ECO:0000256" key="3">
    <source>
        <dbReference type="ARBA" id="ARBA00022833"/>
    </source>
</evidence>
<dbReference type="InterPro" id="IPR000253">
    <property type="entry name" value="FHA_dom"/>
</dbReference>
<reference evidence="8 9" key="1">
    <citation type="submission" date="2024-06" db="EMBL/GenBank/DDBJ databases">
        <title>A chromosome-level genome assembly of beet webworm, Loxostege sticticalis.</title>
        <authorList>
            <person name="Zhang Y."/>
        </authorList>
    </citation>
    <scope>NUCLEOTIDE SEQUENCE [LARGE SCALE GENOMIC DNA]</scope>
    <source>
        <strain evidence="8">AQ028</strain>
        <tissue evidence="8">Male pupae</tissue>
    </source>
</reference>
<dbReference type="Pfam" id="PF16737">
    <property type="entry name" value="PHF12_MRG_bd"/>
    <property type="match status" value="1"/>
</dbReference>
<dbReference type="InterPro" id="IPR001965">
    <property type="entry name" value="Znf_PHD"/>
</dbReference>
<evidence type="ECO:0000313" key="9">
    <source>
        <dbReference type="Proteomes" id="UP001549921"/>
    </source>
</evidence>
<dbReference type="PROSITE" id="PS50006">
    <property type="entry name" value="FHA_DOMAIN"/>
    <property type="match status" value="1"/>
</dbReference>
<dbReference type="SUPFAM" id="SSF57903">
    <property type="entry name" value="FYVE/PHD zinc finger"/>
    <property type="match status" value="2"/>
</dbReference>
<dbReference type="InterPro" id="IPR042163">
    <property type="entry name" value="PHF12"/>
</dbReference>
<accession>A0ABD0SDY1</accession>
<dbReference type="Gene3D" id="2.60.200.20">
    <property type="match status" value="1"/>
</dbReference>
<dbReference type="PANTHER" id="PTHR46309">
    <property type="entry name" value="PHD FINGER PROTEIN 12"/>
    <property type="match status" value="1"/>
</dbReference>
<dbReference type="GO" id="GO:0008270">
    <property type="term" value="F:zinc ion binding"/>
    <property type="evidence" value="ECO:0007669"/>
    <property type="project" value="UniProtKB-KW"/>
</dbReference>
<dbReference type="SMART" id="SM00249">
    <property type="entry name" value="PHD"/>
    <property type="match status" value="2"/>
</dbReference>
<feature type="compositionally biased region" description="Basic residues" evidence="5">
    <location>
        <begin position="33"/>
        <end position="48"/>
    </location>
</feature>
<proteinExistence type="predicted"/>
<dbReference type="PROSITE" id="PS50016">
    <property type="entry name" value="ZF_PHD_2"/>
    <property type="match status" value="2"/>
</dbReference>
<evidence type="ECO:0000259" key="7">
    <source>
        <dbReference type="PROSITE" id="PS50016"/>
    </source>
</evidence>
<dbReference type="CDD" id="cd15533">
    <property type="entry name" value="PHD1_PHF12"/>
    <property type="match status" value="1"/>
</dbReference>
<dbReference type="InterPro" id="IPR019786">
    <property type="entry name" value="Zinc_finger_PHD-type_CS"/>
</dbReference>
<protein>
    <recommendedName>
        <fullName evidence="10">PHD finger protein 12</fullName>
    </recommendedName>
</protein>
<feature type="compositionally biased region" description="Basic and acidic residues" evidence="5">
    <location>
        <begin position="115"/>
        <end position="127"/>
    </location>
</feature>
<dbReference type="PANTHER" id="PTHR46309:SF1">
    <property type="entry name" value="PHD FINGER PROTEIN 12"/>
    <property type="match status" value="1"/>
</dbReference>
<dbReference type="Gene3D" id="3.30.40.10">
    <property type="entry name" value="Zinc/RING finger domain, C3HC4 (zinc finger)"/>
    <property type="match status" value="2"/>
</dbReference>
<keyword evidence="1" id="KW-0479">Metal-binding</keyword>
<feature type="region of interest" description="Disordered" evidence="5">
    <location>
        <begin position="23"/>
        <end position="49"/>
    </location>
</feature>
<evidence type="ECO:0008006" key="10">
    <source>
        <dbReference type="Google" id="ProtNLM"/>
    </source>
</evidence>
<name>A0ABD0SDY1_LOXSC</name>
<evidence type="ECO:0000256" key="2">
    <source>
        <dbReference type="ARBA" id="ARBA00022771"/>
    </source>
</evidence>
<keyword evidence="2 4" id="KW-0863">Zinc-finger</keyword>
<feature type="domain" description="PHD-type" evidence="7">
    <location>
        <begin position="218"/>
        <end position="268"/>
    </location>
</feature>
<feature type="compositionally biased region" description="Basic and acidic residues" evidence="5">
    <location>
        <begin position="149"/>
        <end position="160"/>
    </location>
</feature>
<comment type="caution">
    <text evidence="8">The sequence shown here is derived from an EMBL/GenBank/DDBJ whole genome shotgun (WGS) entry which is preliminary data.</text>
</comment>
<feature type="domain" description="FHA" evidence="6">
    <location>
        <begin position="653"/>
        <end position="705"/>
    </location>
</feature>
<sequence>MSNVSYDLDTSGGLMPLIRALIKPPDEDPNATKPKKPQHPYYKRPGKGHNHDSCDACGEGGDLICCDRCPASFHLGCYDPPLDENDIPAGQWLCRECRAADADKPASARGSRAHSPADSKSDTDKKTRSLRNSRANSTKKKSKDEEEEEKKKEEPEKELTPMEILVRAARIMNPRQFELPNEMKIPCIFPGTEKEGNGKNGNSSLVTVDAWGCVPLPAKLCFVCQQTCKMAPLLQCDYCPLLFHQDCLDPPLTALPTGRWMCPNHVEQYIDWKLVNSISATERVALWEQFAGPVDQHAIKTDFIRRARNPRPAFRIKVPVGIKGRVVVPAMVRHHYKHPPPLLPSRREYTRCVKALQRIKDTKDTDTPDEEDDGSKHKICLNLDCPQYSGEGPCPHDAGTPSLQPATDKDAADDLKAISEPEPKIDRNTDSSSDLSDSDFEYFTASVKRRKVTARRSPQHAKLSRLTLNADADVNELLQVVDERLDKLDSRLVRLLAWQQLQQISWGEQCWGSWSRCPVSARLSRAVRTALARHALATRGEALPSALLSAADRRRIAQAVWGRPPADPPTPPMTPTPPADAYCLAPLLSAADQRLIAAAVWNHPPADPPTPPMTPTPPADAYVRATLNAIEDPALNGVGDIVGTPIAMRRSAITIGTDSSCEVRLPRGCRTVSPHHATIFMDEVTRHFELINYSEWGTVVNGVLYTCDVSAPDTTPDDDAQRLNTLRELVSRRPHQAHRINGSLTAPLEADPCRCSERAPAAGAWEGSALLAHGALLGFGCAHYVFSITDATPFPYEHMPEEPAL</sequence>
<keyword evidence="3" id="KW-0862">Zinc</keyword>
<dbReference type="InterPro" id="IPR008984">
    <property type="entry name" value="SMAD_FHA_dom_sf"/>
</dbReference>
<gene>
    <name evidence="8" type="ORF">ABMA28_008590</name>
</gene>
<organism evidence="8 9">
    <name type="scientific">Loxostege sticticalis</name>
    <name type="common">Beet webworm moth</name>
    <dbReference type="NCBI Taxonomy" id="481309"/>
    <lineage>
        <taxon>Eukaryota</taxon>
        <taxon>Metazoa</taxon>
        <taxon>Ecdysozoa</taxon>
        <taxon>Arthropoda</taxon>
        <taxon>Hexapoda</taxon>
        <taxon>Insecta</taxon>
        <taxon>Pterygota</taxon>
        <taxon>Neoptera</taxon>
        <taxon>Endopterygota</taxon>
        <taxon>Lepidoptera</taxon>
        <taxon>Glossata</taxon>
        <taxon>Ditrysia</taxon>
        <taxon>Pyraloidea</taxon>
        <taxon>Crambidae</taxon>
        <taxon>Pyraustinae</taxon>
        <taxon>Loxostege</taxon>
    </lineage>
</organism>
<dbReference type="Pfam" id="PF00628">
    <property type="entry name" value="PHD"/>
    <property type="match status" value="2"/>
</dbReference>
<feature type="region of interest" description="Disordered" evidence="5">
    <location>
        <begin position="391"/>
        <end position="410"/>
    </location>
</feature>
<feature type="domain" description="PHD-type" evidence="7">
    <location>
        <begin position="51"/>
        <end position="100"/>
    </location>
</feature>
<dbReference type="SUPFAM" id="SSF49879">
    <property type="entry name" value="SMAD/FHA domain"/>
    <property type="match status" value="1"/>
</dbReference>
<evidence type="ECO:0000259" key="6">
    <source>
        <dbReference type="PROSITE" id="PS50006"/>
    </source>
</evidence>
<dbReference type="InterPro" id="IPR031966">
    <property type="entry name" value="PHF12_MRG-bd"/>
</dbReference>
<evidence type="ECO:0000313" key="8">
    <source>
        <dbReference type="EMBL" id="KAL0818051.1"/>
    </source>
</evidence>
<dbReference type="CDD" id="cd15534">
    <property type="entry name" value="PHD2_PHF12_Rco1"/>
    <property type="match status" value="1"/>
</dbReference>
<dbReference type="Proteomes" id="UP001549921">
    <property type="component" value="Unassembled WGS sequence"/>
</dbReference>
<evidence type="ECO:0000256" key="5">
    <source>
        <dbReference type="SAM" id="MobiDB-lite"/>
    </source>
</evidence>